<gene>
    <name evidence="1" type="ORF">EYF80_010885</name>
</gene>
<evidence type="ECO:0000313" key="2">
    <source>
        <dbReference type="Proteomes" id="UP000314294"/>
    </source>
</evidence>
<protein>
    <submittedName>
        <fullName evidence="1">Uncharacterized protein</fullName>
    </submittedName>
</protein>
<keyword evidence="2" id="KW-1185">Reference proteome</keyword>
<name>A0A4Z2ILQ3_9TELE</name>
<sequence>MSLREGHFGNIKIPLENFSYYCSKGPNPLRSGPGPPGQQCGLWVSITVASVLAAPSCRRCTNGVHQE</sequence>
<reference evidence="1 2" key="1">
    <citation type="submission" date="2019-03" db="EMBL/GenBank/DDBJ databases">
        <title>First draft genome of Liparis tanakae, snailfish: a comprehensive survey of snailfish specific genes.</title>
        <authorList>
            <person name="Kim W."/>
            <person name="Song I."/>
            <person name="Jeong J.-H."/>
            <person name="Kim D."/>
            <person name="Kim S."/>
            <person name="Ryu S."/>
            <person name="Song J.Y."/>
            <person name="Lee S.K."/>
        </authorList>
    </citation>
    <scope>NUCLEOTIDE SEQUENCE [LARGE SCALE GENOMIC DNA]</scope>
    <source>
        <tissue evidence="1">Muscle</tissue>
    </source>
</reference>
<proteinExistence type="predicted"/>
<organism evidence="1 2">
    <name type="scientific">Liparis tanakae</name>
    <name type="common">Tanaka's snailfish</name>
    <dbReference type="NCBI Taxonomy" id="230148"/>
    <lineage>
        <taxon>Eukaryota</taxon>
        <taxon>Metazoa</taxon>
        <taxon>Chordata</taxon>
        <taxon>Craniata</taxon>
        <taxon>Vertebrata</taxon>
        <taxon>Euteleostomi</taxon>
        <taxon>Actinopterygii</taxon>
        <taxon>Neopterygii</taxon>
        <taxon>Teleostei</taxon>
        <taxon>Neoteleostei</taxon>
        <taxon>Acanthomorphata</taxon>
        <taxon>Eupercaria</taxon>
        <taxon>Perciformes</taxon>
        <taxon>Cottioidei</taxon>
        <taxon>Cottales</taxon>
        <taxon>Liparidae</taxon>
        <taxon>Liparis</taxon>
    </lineage>
</organism>
<accession>A0A4Z2ILQ3</accession>
<dbReference type="Proteomes" id="UP000314294">
    <property type="component" value="Unassembled WGS sequence"/>
</dbReference>
<comment type="caution">
    <text evidence="1">The sequence shown here is derived from an EMBL/GenBank/DDBJ whole genome shotgun (WGS) entry which is preliminary data.</text>
</comment>
<dbReference type="AlphaFoldDB" id="A0A4Z2ILQ3"/>
<evidence type="ECO:0000313" key="1">
    <source>
        <dbReference type="EMBL" id="TNN78959.1"/>
    </source>
</evidence>
<dbReference type="EMBL" id="SRLO01000069">
    <property type="protein sequence ID" value="TNN78959.1"/>
    <property type="molecule type" value="Genomic_DNA"/>
</dbReference>